<feature type="compositionally biased region" description="Basic and acidic residues" evidence="1">
    <location>
        <begin position="1"/>
        <end position="17"/>
    </location>
</feature>
<feature type="region of interest" description="Disordered" evidence="1">
    <location>
        <begin position="127"/>
        <end position="219"/>
    </location>
</feature>
<feature type="region of interest" description="Disordered" evidence="1">
    <location>
        <begin position="1"/>
        <end position="94"/>
    </location>
</feature>
<reference evidence="2" key="1">
    <citation type="submission" date="2023-06" db="EMBL/GenBank/DDBJ databases">
        <title>Genome-scale phylogeny and comparative genomics of the fungal order Sordariales.</title>
        <authorList>
            <consortium name="Lawrence Berkeley National Laboratory"/>
            <person name="Hensen N."/>
            <person name="Bonometti L."/>
            <person name="Westerberg I."/>
            <person name="Brannstrom I.O."/>
            <person name="Guillou S."/>
            <person name="Cros-Aarteil S."/>
            <person name="Calhoun S."/>
            <person name="Haridas S."/>
            <person name="Kuo A."/>
            <person name="Mondo S."/>
            <person name="Pangilinan J."/>
            <person name="Riley R."/>
            <person name="Labutti K."/>
            <person name="Andreopoulos B."/>
            <person name="Lipzen A."/>
            <person name="Chen C."/>
            <person name="Yanf M."/>
            <person name="Daum C."/>
            <person name="Ng V."/>
            <person name="Clum A."/>
            <person name="Steindorff A."/>
            <person name="Ohm R."/>
            <person name="Martin F."/>
            <person name="Silar P."/>
            <person name="Natvig D."/>
            <person name="Lalanne C."/>
            <person name="Gautier V."/>
            <person name="Ament-Velasquez S.L."/>
            <person name="Kruys A."/>
            <person name="Hutchinson M.I."/>
            <person name="Powell A.J."/>
            <person name="Barry K."/>
            <person name="Miller A.N."/>
            <person name="Grigoriev I.V."/>
            <person name="Debuchy R."/>
            <person name="Gladieux P."/>
            <person name="Thoren M.H."/>
            <person name="Johannesson H."/>
        </authorList>
    </citation>
    <scope>NUCLEOTIDE SEQUENCE</scope>
    <source>
        <strain evidence="2">CBS 540.89</strain>
    </source>
</reference>
<organism evidence="2 3">
    <name type="scientific">Apiosordaria backusii</name>
    <dbReference type="NCBI Taxonomy" id="314023"/>
    <lineage>
        <taxon>Eukaryota</taxon>
        <taxon>Fungi</taxon>
        <taxon>Dikarya</taxon>
        <taxon>Ascomycota</taxon>
        <taxon>Pezizomycotina</taxon>
        <taxon>Sordariomycetes</taxon>
        <taxon>Sordariomycetidae</taxon>
        <taxon>Sordariales</taxon>
        <taxon>Lasiosphaeriaceae</taxon>
        <taxon>Apiosordaria</taxon>
    </lineage>
</organism>
<accession>A0AA40B213</accession>
<sequence length="219" mass="24233">MSEPDLTKIARDAERDLNTYQAKTGSHKQGLDDTGVTDTSAKFPGSTVKAGDEDLVTSKSYNRRIPGDEGGDRDDKGHWLHGRAYEGHGGPEDKTAHIYQHNPGGIDEEIVKGWGKDPVELERVTLREDRPDLLPPEEALSGKHIEPIHRGEVSEQGRLAVKANLGLDEEDKRELPPKGSRRGSRYKASYYEKPESVPDEGSYMGEIPPESATEKVHNI</sequence>
<proteinExistence type="predicted"/>
<keyword evidence="3" id="KW-1185">Reference proteome</keyword>
<feature type="compositionally biased region" description="Basic and acidic residues" evidence="1">
    <location>
        <begin position="73"/>
        <end position="94"/>
    </location>
</feature>
<evidence type="ECO:0000313" key="2">
    <source>
        <dbReference type="EMBL" id="KAK0726220.1"/>
    </source>
</evidence>
<gene>
    <name evidence="2" type="ORF">B0T21DRAFT_413561</name>
</gene>
<dbReference type="EMBL" id="JAUKTV010000010">
    <property type="protein sequence ID" value="KAK0726220.1"/>
    <property type="molecule type" value="Genomic_DNA"/>
</dbReference>
<protein>
    <submittedName>
        <fullName evidence="2">Uncharacterized protein</fullName>
    </submittedName>
</protein>
<dbReference type="AlphaFoldDB" id="A0AA40B213"/>
<evidence type="ECO:0000256" key="1">
    <source>
        <dbReference type="SAM" id="MobiDB-lite"/>
    </source>
</evidence>
<comment type="caution">
    <text evidence="2">The sequence shown here is derived from an EMBL/GenBank/DDBJ whole genome shotgun (WGS) entry which is preliminary data.</text>
</comment>
<evidence type="ECO:0000313" key="3">
    <source>
        <dbReference type="Proteomes" id="UP001172159"/>
    </source>
</evidence>
<feature type="compositionally biased region" description="Basic and acidic residues" evidence="1">
    <location>
        <begin position="140"/>
        <end position="155"/>
    </location>
</feature>
<name>A0AA40B213_9PEZI</name>
<dbReference type="Proteomes" id="UP001172159">
    <property type="component" value="Unassembled WGS sequence"/>
</dbReference>